<dbReference type="OrthoDB" id="3964153at2"/>
<evidence type="ECO:0000256" key="1">
    <source>
        <dbReference type="ARBA" id="ARBA00001974"/>
    </source>
</evidence>
<keyword evidence="4 6" id="KW-0274">FAD</keyword>
<dbReference type="RefSeq" id="WP_144745506.1">
    <property type="nucleotide sequence ID" value="NZ_VMNW02000003.1"/>
</dbReference>
<name>A0A5N0VIK9_9PSEU</name>
<evidence type="ECO:0000256" key="3">
    <source>
        <dbReference type="ARBA" id="ARBA00022630"/>
    </source>
</evidence>
<reference evidence="10" key="1">
    <citation type="submission" date="2019-09" db="EMBL/GenBank/DDBJ databases">
        <authorList>
            <person name="Teo W.F.A."/>
            <person name="Duangmal K."/>
        </authorList>
    </citation>
    <scope>NUCLEOTIDE SEQUENCE [LARGE SCALE GENOMIC DNA]</scope>
    <source>
        <strain evidence="10">K81G1</strain>
    </source>
</reference>
<dbReference type="FunFam" id="2.40.110.10:FF:000011">
    <property type="entry name" value="Acyl-CoA dehydrogenase FadE34"/>
    <property type="match status" value="1"/>
</dbReference>
<evidence type="ECO:0000256" key="5">
    <source>
        <dbReference type="ARBA" id="ARBA00023002"/>
    </source>
</evidence>
<dbReference type="PANTHER" id="PTHR43292:SF4">
    <property type="entry name" value="ACYL-COA DEHYDROGENASE FADE34"/>
    <property type="match status" value="1"/>
</dbReference>
<dbReference type="Pfam" id="PF02771">
    <property type="entry name" value="Acyl-CoA_dh_N"/>
    <property type="match status" value="1"/>
</dbReference>
<dbReference type="Gene3D" id="2.40.110.10">
    <property type="entry name" value="Butyryl-CoA Dehydrogenase, subunit A, domain 2"/>
    <property type="match status" value="1"/>
</dbReference>
<evidence type="ECO:0000256" key="2">
    <source>
        <dbReference type="ARBA" id="ARBA00009347"/>
    </source>
</evidence>
<keyword evidence="11" id="KW-1185">Reference proteome</keyword>
<dbReference type="InterPro" id="IPR046373">
    <property type="entry name" value="Acyl-CoA_Oxase/DH_mid-dom_sf"/>
</dbReference>
<sequence>MTAESVSEFRNRAHTWLSEHLVQWTAADDGADDGSDQEAVARVKEFQAALHDAGFAGISWPAEYGGQGLTVEYERAFADELAAFDPPARLLLVGLGMCGPTLLTLGTEKQKRRYVRPLVRGEEVWCQLFSEPGAGSDLAGLRSSARQDGDAWVITGQKVWTSHAKACDFGLALVRTDAGEPKHKGLTMFVVDMSQPGVTVRPLRQMTGSAEFNEVFLDDVRVPGTQVVGGIGGGWNAAIVMLMNERTSIGASSRKLSRVSAHDLAQLARKHGRDDDTEIRRTIADLYLRERALAGLGAGIQAKVRAGTDPGPAGSIAKVVKARLTKSAAELAFRIAGAEATAWLEASGEGLAEALSRSRAASLAGGTDDIQRTIIGERLIGLPREPAVDRGIPFRDLGKAGAGESW</sequence>
<evidence type="ECO:0000259" key="7">
    <source>
        <dbReference type="Pfam" id="PF00441"/>
    </source>
</evidence>
<evidence type="ECO:0000256" key="6">
    <source>
        <dbReference type="RuleBase" id="RU362125"/>
    </source>
</evidence>
<comment type="similarity">
    <text evidence="2 6">Belongs to the acyl-CoA dehydrogenase family.</text>
</comment>
<dbReference type="PANTHER" id="PTHR43292">
    <property type="entry name" value="ACYL-COA DEHYDROGENASE"/>
    <property type="match status" value="1"/>
</dbReference>
<dbReference type="InterPro" id="IPR006091">
    <property type="entry name" value="Acyl-CoA_Oxase/DH_mid-dom"/>
</dbReference>
<feature type="domain" description="Acyl-CoA dehydrogenase/oxidase C-terminal" evidence="7">
    <location>
        <begin position="232"/>
        <end position="379"/>
    </location>
</feature>
<comment type="caution">
    <text evidence="10">The sequence shown here is derived from an EMBL/GenBank/DDBJ whole genome shotgun (WGS) entry which is preliminary data.</text>
</comment>
<accession>A0A5N0VIK9</accession>
<dbReference type="InterPro" id="IPR052161">
    <property type="entry name" value="Mycobact_Acyl-CoA_DH"/>
</dbReference>
<organism evidence="10 11">
    <name type="scientific">Amycolatopsis acidicola</name>
    <dbReference type="NCBI Taxonomy" id="2596893"/>
    <lineage>
        <taxon>Bacteria</taxon>
        <taxon>Bacillati</taxon>
        <taxon>Actinomycetota</taxon>
        <taxon>Actinomycetes</taxon>
        <taxon>Pseudonocardiales</taxon>
        <taxon>Pseudonocardiaceae</taxon>
        <taxon>Amycolatopsis</taxon>
    </lineage>
</organism>
<protein>
    <submittedName>
        <fullName evidence="10">Dehydrogenase</fullName>
    </submittedName>
</protein>
<dbReference type="GO" id="GO:0005886">
    <property type="term" value="C:plasma membrane"/>
    <property type="evidence" value="ECO:0007669"/>
    <property type="project" value="TreeGrafter"/>
</dbReference>
<dbReference type="Gene3D" id="1.10.540.10">
    <property type="entry name" value="Acyl-CoA dehydrogenase/oxidase, N-terminal domain"/>
    <property type="match status" value="1"/>
</dbReference>
<feature type="domain" description="Acyl-CoA dehydrogenase/oxidase N-terminal" evidence="9">
    <location>
        <begin position="7"/>
        <end position="122"/>
    </location>
</feature>
<evidence type="ECO:0000313" key="10">
    <source>
        <dbReference type="EMBL" id="KAA9166025.1"/>
    </source>
</evidence>
<dbReference type="Proteomes" id="UP000319769">
    <property type="component" value="Unassembled WGS sequence"/>
</dbReference>
<evidence type="ECO:0000256" key="4">
    <source>
        <dbReference type="ARBA" id="ARBA00022827"/>
    </source>
</evidence>
<dbReference type="InterPro" id="IPR009100">
    <property type="entry name" value="AcylCoA_DH/oxidase_NM_dom_sf"/>
</dbReference>
<dbReference type="GO" id="GO:0050660">
    <property type="term" value="F:flavin adenine dinucleotide binding"/>
    <property type="evidence" value="ECO:0007669"/>
    <property type="project" value="InterPro"/>
</dbReference>
<dbReference type="SUPFAM" id="SSF47203">
    <property type="entry name" value="Acyl-CoA dehydrogenase C-terminal domain-like"/>
    <property type="match status" value="1"/>
</dbReference>
<gene>
    <name evidence="10" type="ORF">FPZ12_003480</name>
</gene>
<evidence type="ECO:0000259" key="9">
    <source>
        <dbReference type="Pfam" id="PF02771"/>
    </source>
</evidence>
<evidence type="ECO:0000313" key="11">
    <source>
        <dbReference type="Proteomes" id="UP000319769"/>
    </source>
</evidence>
<dbReference type="AlphaFoldDB" id="A0A5N0VIK9"/>
<proteinExistence type="inferred from homology"/>
<comment type="cofactor">
    <cofactor evidence="1 6">
        <name>FAD</name>
        <dbReference type="ChEBI" id="CHEBI:57692"/>
    </cofactor>
</comment>
<dbReference type="EMBL" id="VMNW02000003">
    <property type="protein sequence ID" value="KAA9166025.1"/>
    <property type="molecule type" value="Genomic_DNA"/>
</dbReference>
<dbReference type="Pfam" id="PF00441">
    <property type="entry name" value="Acyl-CoA_dh_1"/>
    <property type="match status" value="1"/>
</dbReference>
<dbReference type="Gene3D" id="1.20.140.10">
    <property type="entry name" value="Butyryl-CoA Dehydrogenase, subunit A, domain 3"/>
    <property type="match status" value="1"/>
</dbReference>
<dbReference type="InterPro" id="IPR009075">
    <property type="entry name" value="AcylCo_DH/oxidase_C"/>
</dbReference>
<dbReference type="SUPFAM" id="SSF56645">
    <property type="entry name" value="Acyl-CoA dehydrogenase NM domain-like"/>
    <property type="match status" value="1"/>
</dbReference>
<dbReference type="Pfam" id="PF02770">
    <property type="entry name" value="Acyl-CoA_dh_M"/>
    <property type="match status" value="1"/>
</dbReference>
<feature type="domain" description="Acyl-CoA oxidase/dehydrogenase middle" evidence="8">
    <location>
        <begin position="126"/>
        <end position="220"/>
    </location>
</feature>
<dbReference type="InterPro" id="IPR037069">
    <property type="entry name" value="AcylCoA_DH/ox_N_sf"/>
</dbReference>
<dbReference type="GO" id="GO:0016627">
    <property type="term" value="F:oxidoreductase activity, acting on the CH-CH group of donors"/>
    <property type="evidence" value="ECO:0007669"/>
    <property type="project" value="InterPro"/>
</dbReference>
<dbReference type="InterPro" id="IPR013786">
    <property type="entry name" value="AcylCoA_DH/ox_N"/>
</dbReference>
<dbReference type="InterPro" id="IPR036250">
    <property type="entry name" value="AcylCo_DH-like_C"/>
</dbReference>
<keyword evidence="3 6" id="KW-0285">Flavoprotein</keyword>
<keyword evidence="5 6" id="KW-0560">Oxidoreductase</keyword>
<evidence type="ECO:0000259" key="8">
    <source>
        <dbReference type="Pfam" id="PF02770"/>
    </source>
</evidence>